<keyword evidence="3 6" id="KW-1133">Transmembrane helix</keyword>
<dbReference type="PANTHER" id="PTHR21706">
    <property type="entry name" value="TRANSMEMBRANE PROTEIN 65"/>
    <property type="match status" value="1"/>
</dbReference>
<dbReference type="GO" id="GO:0005739">
    <property type="term" value="C:mitochondrion"/>
    <property type="evidence" value="ECO:0007669"/>
    <property type="project" value="TreeGrafter"/>
</dbReference>
<evidence type="ECO:0000256" key="6">
    <source>
        <dbReference type="SAM" id="Phobius"/>
    </source>
</evidence>
<keyword evidence="2 6" id="KW-0812">Transmembrane</keyword>
<dbReference type="Pfam" id="PF10507">
    <property type="entry name" value="TMEM65"/>
    <property type="match status" value="1"/>
</dbReference>
<reference evidence="7" key="1">
    <citation type="submission" date="2021-01" db="EMBL/GenBank/DDBJ databases">
        <authorList>
            <person name="Corre E."/>
            <person name="Pelletier E."/>
            <person name="Niang G."/>
            <person name="Scheremetjew M."/>
            <person name="Finn R."/>
            <person name="Kale V."/>
            <person name="Holt S."/>
            <person name="Cochrane G."/>
            <person name="Meng A."/>
            <person name="Brown T."/>
            <person name="Cohen L."/>
        </authorList>
    </citation>
    <scope>NUCLEOTIDE SEQUENCE</scope>
    <source>
        <strain evidence="7">CCAP 1951/1</strain>
    </source>
</reference>
<feature type="compositionally biased region" description="Basic and acidic residues" evidence="5">
    <location>
        <begin position="105"/>
        <end position="117"/>
    </location>
</feature>
<dbReference type="GO" id="GO:0016020">
    <property type="term" value="C:membrane"/>
    <property type="evidence" value="ECO:0007669"/>
    <property type="project" value="UniProtKB-SubCell"/>
</dbReference>
<feature type="region of interest" description="Disordered" evidence="5">
    <location>
        <begin position="1"/>
        <end position="117"/>
    </location>
</feature>
<evidence type="ECO:0000256" key="1">
    <source>
        <dbReference type="ARBA" id="ARBA00004141"/>
    </source>
</evidence>
<evidence type="ECO:0000256" key="5">
    <source>
        <dbReference type="SAM" id="MobiDB-lite"/>
    </source>
</evidence>
<evidence type="ECO:0000256" key="3">
    <source>
        <dbReference type="ARBA" id="ARBA00022989"/>
    </source>
</evidence>
<accession>A0A7S1KWJ2</accession>
<evidence type="ECO:0008006" key="8">
    <source>
        <dbReference type="Google" id="ProtNLM"/>
    </source>
</evidence>
<dbReference type="EMBL" id="HBGF01000367">
    <property type="protein sequence ID" value="CAD9088116.1"/>
    <property type="molecule type" value="Transcribed_RNA"/>
</dbReference>
<evidence type="ECO:0000313" key="7">
    <source>
        <dbReference type="EMBL" id="CAD9088116.1"/>
    </source>
</evidence>
<sequence length="429" mass="45751">MRSARGLAALQLGGMRTGLRCATSMPAATEPPRSASPRSTAHFATSPKPTPASSARTRGYDPELHGPETRGTFPHRVILSSAAQPSGGAGRGAMSSPELPVRGPPLEDRAPVTHSREPQMARAHEAAGSDDRCPWAPSEDAVRRVEVERRRAELVATARQMLDHSAGPQPGLSGSLFRCLVPLRVRELFATRKTMRCPDEAAAEQHGASLASSSFSNVDAATPRQPTAAVEAARAAESEAMRQLIAGLSPEARRYLLVAAATEEWYGPRRVGEELRRADSDDDTRISAKDYKNWVRHVFAERCGLSRREFALTALNTAIPFVAFGFLDNSVMILSGDAIDRTVGAALNLSAMAAAGLGGVCSGTMGIQVHGLAERAIQSLGFEPPPLSDAQRRHPSFLRATHVGGSIGIFLGLSLGMSPLLFLRDSPEE</sequence>
<protein>
    <recommendedName>
        <fullName evidence="8">EF-hand domain-containing protein</fullName>
    </recommendedName>
</protein>
<feature type="compositionally biased region" description="Basic and acidic residues" evidence="5">
    <location>
        <begin position="58"/>
        <end position="68"/>
    </location>
</feature>
<dbReference type="InterPro" id="IPR019537">
    <property type="entry name" value="TMEM65"/>
</dbReference>
<proteinExistence type="predicted"/>
<dbReference type="AlphaFoldDB" id="A0A7S1KWJ2"/>
<keyword evidence="4 6" id="KW-0472">Membrane</keyword>
<feature type="transmembrane region" description="Helical" evidence="6">
    <location>
        <begin position="403"/>
        <end position="423"/>
    </location>
</feature>
<evidence type="ECO:0000256" key="2">
    <source>
        <dbReference type="ARBA" id="ARBA00022692"/>
    </source>
</evidence>
<name>A0A7S1KWJ2_NEODS</name>
<evidence type="ECO:0000256" key="4">
    <source>
        <dbReference type="ARBA" id="ARBA00023136"/>
    </source>
</evidence>
<comment type="subcellular location">
    <subcellularLocation>
        <location evidence="1">Membrane</location>
        <topology evidence="1">Multi-pass membrane protein</topology>
    </subcellularLocation>
</comment>
<gene>
    <name evidence="7" type="ORF">NDES1114_LOCUS272</name>
</gene>
<dbReference type="PANTHER" id="PTHR21706:SF15">
    <property type="entry name" value="TRANSMEMBRANE PROTEIN 65"/>
    <property type="match status" value="1"/>
</dbReference>
<organism evidence="7">
    <name type="scientific">Neobodo designis</name>
    <name type="common">Flagellated protozoan</name>
    <name type="synonym">Bodo designis</name>
    <dbReference type="NCBI Taxonomy" id="312471"/>
    <lineage>
        <taxon>Eukaryota</taxon>
        <taxon>Discoba</taxon>
        <taxon>Euglenozoa</taxon>
        <taxon>Kinetoplastea</taxon>
        <taxon>Metakinetoplastina</taxon>
        <taxon>Neobodonida</taxon>
        <taxon>Neobodo</taxon>
    </lineage>
</organism>